<dbReference type="EMBL" id="PRFA01000102">
    <property type="protein sequence ID" value="PWU87071.1"/>
    <property type="molecule type" value="Genomic_DNA"/>
</dbReference>
<dbReference type="InterPro" id="IPR025283">
    <property type="entry name" value="DUF4042"/>
</dbReference>
<dbReference type="VEuPathDB" id="TriTrypDB:TcCLB.509693.170"/>
<dbReference type="VEuPathDB" id="TriTrypDB:TcG_06910"/>
<dbReference type="VEuPathDB" id="TriTrypDB:Tc_MARK_1687"/>
<dbReference type="PANTHER" id="PTHR13366">
    <property type="entry name" value="MALARIA ANTIGEN-RELATED"/>
    <property type="match status" value="1"/>
</dbReference>
<feature type="region of interest" description="Disordered" evidence="1">
    <location>
        <begin position="135"/>
        <end position="179"/>
    </location>
</feature>
<protein>
    <recommendedName>
        <fullName evidence="2">DUF4042 domain-containing protein</fullName>
    </recommendedName>
</protein>
<dbReference type="AlphaFoldDB" id="A0A2V2USR1"/>
<feature type="compositionally biased region" description="Polar residues" evidence="1">
    <location>
        <begin position="140"/>
        <end position="153"/>
    </location>
</feature>
<evidence type="ECO:0000313" key="3">
    <source>
        <dbReference type="EMBL" id="PWU87071.1"/>
    </source>
</evidence>
<dbReference type="VEuPathDB" id="TriTrypDB:TcBrA4_0046400"/>
<dbReference type="InterPro" id="IPR016024">
    <property type="entry name" value="ARM-type_fold"/>
</dbReference>
<dbReference type="VEuPathDB" id="TriTrypDB:C3747_99g157"/>
<dbReference type="VEuPathDB" id="TriTrypDB:TcCL_NonESM04001"/>
<sequence>MLPFSLGETESAVCRSIWTFCDTLILDAQALVCGCGELTKMEAEASVIMQRTFPHVSTTEAATTADLTAVLSWEKIPIPTPSLYLGAVSKLNGFMHSLKMSAAAGNNDERVMAGRILLLLRVMALYCFATARPSAGSPGEFSSQESSGRTTPVTRLFRRHDQNNRQSTENENPGLEMQTAEETFRVAVDAVVRLSTYGAVQRGKGGKKLLKGPTISLDLYAELNMAALYLLTAALTRFSKVPFNAMRYLPALFPEVDARDPHVIHPLLTPFLWSPEQRVRAAAAALVSSLLRNLQHNFKYAEEPHQNRQSFSSLASQSGRTLSFLHDVLIYALRLPNKLPAVGDMSAATATTSHFFKDLVLSSFGVLVSTTPYRRCPHAFDVIKEALELPLLRDILLDASCDEFAPAAAFLISVFKADSLTKMLQSYLFSEGGDTSAKIKGPSNRPVDRHVGGGALLLEALLTHAASRVEVWRCVVQLSRIHPFIVGAHFIILLEASLAVLRAASQKMEDEEAAENKKQHEGAEMAVGNTLGECLRAWLHFMGYVWQSFDGHSADPALRQEHLPHRATPHQKQQLLTELVLPVLQMTSDGLRYNEARRTALRCLAQVGDEYFSSISATVREGIVEHVINSTTAHESSVRSESFTTIGVWAWQYSTFGEWLSDFVERSVSALCDDAEPAVRFKAAFALSNITSRLGEENDSSLLRQSPYHMQLLCDVAMYATQVREEPAVVSHGIRMMSHLLHSLSFEELIGELSEKREGVAEGYFNALLRFLLPSYRDAKLRWNAACALGLGLSREVVFEAEPQAATRAVERLCVIVCHDRIFKVRTQAAMALAKVPMTCLAAGRYAVEDLSPKVARALCESLQVSGSSLENFAQYKEQDALRAALRQALGVMITSASPSAMLQRVFAEYRVLLEAEGLL</sequence>
<dbReference type="Gene3D" id="1.25.10.10">
    <property type="entry name" value="Leucine-rich Repeat Variant"/>
    <property type="match status" value="1"/>
</dbReference>
<dbReference type="Proteomes" id="UP000246121">
    <property type="component" value="Unassembled WGS sequence"/>
</dbReference>
<comment type="caution">
    <text evidence="3">The sequence shown here is derived from an EMBL/GenBank/DDBJ whole genome shotgun (WGS) entry which is preliminary data.</text>
</comment>
<dbReference type="InterPro" id="IPR011989">
    <property type="entry name" value="ARM-like"/>
</dbReference>
<accession>A0A2V2USR1</accession>
<feature type="domain" description="DUF4042" evidence="2">
    <location>
        <begin position="247"/>
        <end position="375"/>
    </location>
</feature>
<dbReference type="VEuPathDB" id="TriTrypDB:TCSYLVIO_008251"/>
<name>A0A2V2USR1_TRYCR</name>
<dbReference type="SUPFAM" id="SSF48371">
    <property type="entry name" value="ARM repeat"/>
    <property type="match status" value="1"/>
</dbReference>
<dbReference type="VEuPathDB" id="TriTrypDB:C4B63_102g53"/>
<dbReference type="VEuPathDB" id="TriTrypDB:TcYC6_0023240"/>
<proteinExistence type="predicted"/>
<evidence type="ECO:0000313" key="4">
    <source>
        <dbReference type="Proteomes" id="UP000246121"/>
    </source>
</evidence>
<dbReference type="VEuPathDB" id="TriTrypDB:TcCLB.506457.130"/>
<dbReference type="VEuPathDB" id="TriTrypDB:TCDM_05576"/>
<gene>
    <name evidence="3" type="ORF">C4B63_102g53</name>
</gene>
<evidence type="ECO:0000256" key="1">
    <source>
        <dbReference type="SAM" id="MobiDB-lite"/>
    </source>
</evidence>
<dbReference type="Pfam" id="PF13251">
    <property type="entry name" value="DUF4042"/>
    <property type="match status" value="1"/>
</dbReference>
<evidence type="ECO:0000259" key="2">
    <source>
        <dbReference type="Pfam" id="PF13251"/>
    </source>
</evidence>
<organism evidence="3 4">
    <name type="scientific">Trypanosoma cruzi</name>
    <dbReference type="NCBI Taxonomy" id="5693"/>
    <lineage>
        <taxon>Eukaryota</taxon>
        <taxon>Discoba</taxon>
        <taxon>Euglenozoa</taxon>
        <taxon>Kinetoplastea</taxon>
        <taxon>Metakinetoplastina</taxon>
        <taxon>Trypanosomatida</taxon>
        <taxon>Trypanosomatidae</taxon>
        <taxon>Trypanosoma</taxon>
        <taxon>Schizotrypanum</taxon>
    </lineage>
</organism>
<dbReference type="VEuPathDB" id="TriTrypDB:ECC02_007675"/>
<reference evidence="3 4" key="1">
    <citation type="journal article" date="2018" name="Microb. Genom.">
        <title>Expanding an expanded genome: long-read sequencing of Trypanosoma cruzi.</title>
        <authorList>
            <person name="Berna L."/>
            <person name="Rodriguez M."/>
            <person name="Chiribao M.L."/>
            <person name="Parodi-Talice A."/>
            <person name="Pita S."/>
            <person name="Rijo G."/>
            <person name="Alvarez-Valin F."/>
            <person name="Robello C."/>
        </authorList>
    </citation>
    <scope>NUCLEOTIDE SEQUENCE [LARGE SCALE GENOMIC DNA]</scope>
    <source>
        <strain evidence="3 4">Dm28c</strain>
    </source>
</reference>
<dbReference type="PANTHER" id="PTHR13366:SF0">
    <property type="entry name" value="HEAT REPEAT-CONTAINING PROTEIN 6"/>
    <property type="match status" value="1"/>
</dbReference>
<dbReference type="InterPro" id="IPR052107">
    <property type="entry name" value="HEAT6"/>
</dbReference>